<dbReference type="Proteomes" id="UP000007463">
    <property type="component" value="Chromosome"/>
</dbReference>
<dbReference type="STRING" id="755732.Fluta_1270"/>
<protein>
    <submittedName>
        <fullName evidence="2">Uncharacterized protein</fullName>
    </submittedName>
</protein>
<keyword evidence="1" id="KW-1133">Transmembrane helix</keyword>
<dbReference type="HOGENOM" id="CLU_1508478_0_0_10"/>
<feature type="transmembrane region" description="Helical" evidence="1">
    <location>
        <begin position="47"/>
        <end position="66"/>
    </location>
</feature>
<evidence type="ECO:0000256" key="1">
    <source>
        <dbReference type="SAM" id="Phobius"/>
    </source>
</evidence>
<evidence type="ECO:0000313" key="3">
    <source>
        <dbReference type="Proteomes" id="UP000007463"/>
    </source>
</evidence>
<dbReference type="KEGG" id="fte:Fluta_1270"/>
<dbReference type="AlphaFoldDB" id="F2IC39"/>
<name>F2IC39_FLUTR</name>
<gene>
    <name evidence="2" type="ordered locus">Fluta_1270</name>
</gene>
<feature type="transmembrane region" description="Helical" evidence="1">
    <location>
        <begin position="21"/>
        <end position="41"/>
    </location>
</feature>
<reference evidence="3" key="2">
    <citation type="submission" date="2011-02" db="EMBL/GenBank/DDBJ databases">
        <title>The complete genome of Fluviicola taffensis DSM 16823.</title>
        <authorList>
            <consortium name="US DOE Joint Genome Institute (JGI-PGF)"/>
            <person name="Lucas S."/>
            <person name="Copeland A."/>
            <person name="Lapidus A."/>
            <person name="Bruce D."/>
            <person name="Goodwin L."/>
            <person name="Pitluck S."/>
            <person name="Kyrpides N."/>
            <person name="Mavromatis K."/>
            <person name="Ivanova N."/>
            <person name="Mikhailova N."/>
            <person name="Pagani I."/>
            <person name="Chertkov O."/>
            <person name="Detter J.C."/>
            <person name="Han C."/>
            <person name="Tapia R."/>
            <person name="Land M."/>
            <person name="Hauser L."/>
            <person name="Markowitz V."/>
            <person name="Cheng J.-F."/>
            <person name="Hugenholtz P."/>
            <person name="Woyke T."/>
            <person name="Wu D."/>
            <person name="Tindall B."/>
            <person name="Pomrenke H.G."/>
            <person name="Brambilla E."/>
            <person name="Klenk H.-P."/>
            <person name="Eisen J.A."/>
        </authorList>
    </citation>
    <scope>NUCLEOTIDE SEQUENCE [LARGE SCALE GENOMIC DNA]</scope>
    <source>
        <strain evidence="3">DSM 16823 / RW262 / RW262</strain>
    </source>
</reference>
<evidence type="ECO:0000313" key="2">
    <source>
        <dbReference type="EMBL" id="AEA43265.1"/>
    </source>
</evidence>
<organism evidence="2 3">
    <name type="scientific">Fluviicola taffensis (strain DSM 16823 / NCIMB 13979 / RW262)</name>
    <dbReference type="NCBI Taxonomy" id="755732"/>
    <lineage>
        <taxon>Bacteria</taxon>
        <taxon>Pseudomonadati</taxon>
        <taxon>Bacteroidota</taxon>
        <taxon>Flavobacteriia</taxon>
        <taxon>Flavobacteriales</taxon>
        <taxon>Crocinitomicaceae</taxon>
        <taxon>Fluviicola</taxon>
    </lineage>
</organism>
<dbReference type="RefSeq" id="WP_013686037.1">
    <property type="nucleotide sequence ID" value="NC_015321.1"/>
</dbReference>
<keyword evidence="3" id="KW-1185">Reference proteome</keyword>
<keyword evidence="1" id="KW-0812">Transmembrane</keyword>
<dbReference type="EMBL" id="CP002542">
    <property type="protein sequence ID" value="AEA43265.1"/>
    <property type="molecule type" value="Genomic_DNA"/>
</dbReference>
<accession>F2IC39</accession>
<sequence precursor="true">MSNTGFSFKSLSKESNIVAKNLELSFFILITIFVTNTLLAESNPTDILIKSIILGVILIFELRFIYKLFKEPTFLEIFNGEIILRPSFFLFKRKIPTVEIIGYSSIVRPYFLNRGRTKFKYSAYLLYLKNGRKVLITEYYYLNFNKFSNAFRKNGLKFLGTEENEWSIMRRKFKYDKT</sequence>
<reference evidence="2 3" key="1">
    <citation type="journal article" date="2011" name="Stand. Genomic Sci.">
        <title>Complete genome sequence of the gliding freshwater bacterium Fluviicola taffensis type strain (RW262).</title>
        <authorList>
            <person name="Woyke T."/>
            <person name="Chertkov O."/>
            <person name="Lapidus A."/>
            <person name="Nolan M."/>
            <person name="Lucas S."/>
            <person name="Del Rio T.G."/>
            <person name="Tice H."/>
            <person name="Cheng J.F."/>
            <person name="Tapia R."/>
            <person name="Han C."/>
            <person name="Goodwin L."/>
            <person name="Pitluck S."/>
            <person name="Liolios K."/>
            <person name="Pagani I."/>
            <person name="Ivanova N."/>
            <person name="Huntemann M."/>
            <person name="Mavromatis K."/>
            <person name="Mikhailova N."/>
            <person name="Pati A."/>
            <person name="Chen A."/>
            <person name="Palaniappan K."/>
            <person name="Land M."/>
            <person name="Hauser L."/>
            <person name="Brambilla E.M."/>
            <person name="Rohde M."/>
            <person name="Mwirichia R."/>
            <person name="Sikorski J."/>
            <person name="Tindall B.J."/>
            <person name="Goker M."/>
            <person name="Bristow J."/>
            <person name="Eisen J.A."/>
            <person name="Markowitz V."/>
            <person name="Hugenholtz P."/>
            <person name="Klenk H.P."/>
            <person name="Kyrpides N.C."/>
        </authorList>
    </citation>
    <scope>NUCLEOTIDE SEQUENCE [LARGE SCALE GENOMIC DNA]</scope>
    <source>
        <strain evidence="3">DSM 16823 / RW262 / RW262</strain>
    </source>
</reference>
<proteinExistence type="predicted"/>
<keyword evidence="1" id="KW-0472">Membrane</keyword>